<organism evidence="1 2">
    <name type="scientific">Trichonephila clavipes</name>
    <name type="common">Golden silk orbweaver</name>
    <name type="synonym">Nephila clavipes</name>
    <dbReference type="NCBI Taxonomy" id="2585209"/>
    <lineage>
        <taxon>Eukaryota</taxon>
        <taxon>Metazoa</taxon>
        <taxon>Ecdysozoa</taxon>
        <taxon>Arthropoda</taxon>
        <taxon>Chelicerata</taxon>
        <taxon>Arachnida</taxon>
        <taxon>Araneae</taxon>
        <taxon>Araneomorphae</taxon>
        <taxon>Entelegynae</taxon>
        <taxon>Araneoidea</taxon>
        <taxon>Nephilidae</taxon>
        <taxon>Trichonephila</taxon>
    </lineage>
</organism>
<proteinExistence type="predicted"/>
<sequence length="124" mass="14142">MEFYQDWMEGVVKSLRCSAAKHRVCNKSNIPVMVQQEAISKQWAFPLNVLYHCSPDIRVARVVYGSTGQLDGGTGLVRPSLRVRLQTKSVDFHDAKNRQRPCRMFMHHVKDPNCPCLGWVLSAI</sequence>
<dbReference type="AlphaFoldDB" id="A0A8X6W2G9"/>
<dbReference type="Proteomes" id="UP000887159">
    <property type="component" value="Unassembled WGS sequence"/>
</dbReference>
<protein>
    <submittedName>
        <fullName evidence="1">Uncharacterized protein</fullName>
    </submittedName>
</protein>
<reference evidence="1" key="1">
    <citation type="submission" date="2020-08" db="EMBL/GenBank/DDBJ databases">
        <title>Multicomponent nature underlies the extraordinary mechanical properties of spider dragline silk.</title>
        <authorList>
            <person name="Kono N."/>
            <person name="Nakamura H."/>
            <person name="Mori M."/>
            <person name="Yoshida Y."/>
            <person name="Ohtoshi R."/>
            <person name="Malay A.D."/>
            <person name="Moran D.A.P."/>
            <person name="Tomita M."/>
            <person name="Numata K."/>
            <person name="Arakawa K."/>
        </authorList>
    </citation>
    <scope>NUCLEOTIDE SEQUENCE</scope>
</reference>
<accession>A0A8X6W2G9</accession>
<evidence type="ECO:0000313" key="1">
    <source>
        <dbReference type="EMBL" id="GFY27050.1"/>
    </source>
</evidence>
<gene>
    <name evidence="1" type="ORF">TNCV_2066711</name>
</gene>
<dbReference type="EMBL" id="BMAU01021379">
    <property type="protein sequence ID" value="GFY27050.1"/>
    <property type="molecule type" value="Genomic_DNA"/>
</dbReference>
<comment type="caution">
    <text evidence="1">The sequence shown here is derived from an EMBL/GenBank/DDBJ whole genome shotgun (WGS) entry which is preliminary data.</text>
</comment>
<evidence type="ECO:0000313" key="2">
    <source>
        <dbReference type="Proteomes" id="UP000887159"/>
    </source>
</evidence>
<keyword evidence="2" id="KW-1185">Reference proteome</keyword>
<name>A0A8X6W2G9_TRICX</name>